<evidence type="ECO:0000313" key="3">
    <source>
        <dbReference type="EMBL" id="RXS94661.1"/>
    </source>
</evidence>
<gene>
    <name evidence="3" type="ORF">ESZ00_15835</name>
</gene>
<feature type="signal peptide" evidence="1">
    <location>
        <begin position="1"/>
        <end position="18"/>
    </location>
</feature>
<dbReference type="SUPFAM" id="SSF51695">
    <property type="entry name" value="PLC-like phosphodiesterases"/>
    <property type="match status" value="1"/>
</dbReference>
<dbReference type="InterPro" id="IPR030395">
    <property type="entry name" value="GP_PDE_dom"/>
</dbReference>
<comment type="caution">
    <text evidence="3">The sequence shown here is derived from an EMBL/GenBank/DDBJ whole genome shotgun (WGS) entry which is preliminary data.</text>
</comment>
<organism evidence="3 4">
    <name type="scientific">Silvibacterium dinghuense</name>
    <dbReference type="NCBI Taxonomy" id="1560006"/>
    <lineage>
        <taxon>Bacteria</taxon>
        <taxon>Pseudomonadati</taxon>
        <taxon>Acidobacteriota</taxon>
        <taxon>Terriglobia</taxon>
        <taxon>Terriglobales</taxon>
        <taxon>Acidobacteriaceae</taxon>
        <taxon>Silvibacterium</taxon>
    </lineage>
</organism>
<evidence type="ECO:0000313" key="4">
    <source>
        <dbReference type="Proteomes" id="UP000290253"/>
    </source>
</evidence>
<reference evidence="3 4" key="1">
    <citation type="journal article" date="2016" name="Int. J. Syst. Evol. Microbiol.">
        <title>Acidipila dinghuensis sp. nov., an acidobacterium isolated from forest soil.</title>
        <authorList>
            <person name="Jiang Y.W."/>
            <person name="Wang J."/>
            <person name="Chen M.H."/>
            <person name="Lv Y.Y."/>
            <person name="Qiu L.H."/>
        </authorList>
    </citation>
    <scope>NUCLEOTIDE SEQUENCE [LARGE SCALE GENOMIC DNA]</scope>
    <source>
        <strain evidence="3 4">DHOF10</strain>
    </source>
</reference>
<dbReference type="Pfam" id="PF03009">
    <property type="entry name" value="GDPD"/>
    <property type="match status" value="1"/>
</dbReference>
<sequence length="274" mass="29642">MLPVLGLCLAAASAAAQAGSADQAAAKQKIIVISHRGEHLHHPENTLPAFQAAIDAGADFFECDVRTTSDGKLILMHDSSVDRTTNGTGKVNHLSFAQIRALDAGSKFSQAFAGTKVPTFDEALELAHGKIGIYVDTKDADPKLLIDTIYRHHMEDHVVIYGDPFFLHDVEKLQPALRVMPEAENAEVCGSLVAHLHPKVIAYDADDFKPEIIACAKNTGAKIYVDRLDEMDNPSVWQQALDLGADGIQTNKPAELVEYLRARGQATHALSSGR</sequence>
<dbReference type="InterPro" id="IPR017946">
    <property type="entry name" value="PLC-like_Pdiesterase_TIM-brl"/>
</dbReference>
<protein>
    <submittedName>
        <fullName evidence="3">Glycerophosphodiester phosphodiesterase family protein</fullName>
    </submittedName>
</protein>
<dbReference type="EMBL" id="SDMK01000003">
    <property type="protein sequence ID" value="RXS94661.1"/>
    <property type="molecule type" value="Genomic_DNA"/>
</dbReference>
<feature type="domain" description="GP-PDE" evidence="2">
    <location>
        <begin position="30"/>
        <end position="260"/>
    </location>
</feature>
<keyword evidence="4" id="KW-1185">Reference proteome</keyword>
<name>A0A4Q1SBY2_9BACT</name>
<dbReference type="PANTHER" id="PTHR46211">
    <property type="entry name" value="GLYCEROPHOSPHORYL DIESTER PHOSPHODIESTERASE"/>
    <property type="match status" value="1"/>
</dbReference>
<proteinExistence type="predicted"/>
<dbReference type="Proteomes" id="UP000290253">
    <property type="component" value="Unassembled WGS sequence"/>
</dbReference>
<feature type="chain" id="PRO_5020705113" evidence="1">
    <location>
        <begin position="19"/>
        <end position="274"/>
    </location>
</feature>
<dbReference type="GO" id="GO:0006629">
    <property type="term" value="P:lipid metabolic process"/>
    <property type="evidence" value="ECO:0007669"/>
    <property type="project" value="InterPro"/>
</dbReference>
<dbReference type="OrthoDB" id="384721at2"/>
<evidence type="ECO:0000259" key="2">
    <source>
        <dbReference type="PROSITE" id="PS51704"/>
    </source>
</evidence>
<dbReference type="AlphaFoldDB" id="A0A4Q1SBY2"/>
<keyword evidence="1" id="KW-0732">Signal</keyword>
<dbReference type="CDD" id="cd08566">
    <property type="entry name" value="GDPD_AtGDE_like"/>
    <property type="match status" value="1"/>
</dbReference>
<dbReference type="PROSITE" id="PS51704">
    <property type="entry name" value="GP_PDE"/>
    <property type="match status" value="1"/>
</dbReference>
<dbReference type="PANTHER" id="PTHR46211:SF14">
    <property type="entry name" value="GLYCEROPHOSPHODIESTER PHOSPHODIESTERASE"/>
    <property type="match status" value="1"/>
</dbReference>
<evidence type="ECO:0000256" key="1">
    <source>
        <dbReference type="SAM" id="SignalP"/>
    </source>
</evidence>
<dbReference type="Gene3D" id="3.20.20.190">
    <property type="entry name" value="Phosphatidylinositol (PI) phosphodiesterase"/>
    <property type="match status" value="1"/>
</dbReference>
<dbReference type="GO" id="GO:0008081">
    <property type="term" value="F:phosphoric diester hydrolase activity"/>
    <property type="evidence" value="ECO:0007669"/>
    <property type="project" value="InterPro"/>
</dbReference>
<accession>A0A4Q1SBY2</accession>